<evidence type="ECO:0000256" key="2">
    <source>
        <dbReference type="ARBA" id="ARBA00022552"/>
    </source>
</evidence>
<dbReference type="GO" id="GO:0005829">
    <property type="term" value="C:cytosol"/>
    <property type="evidence" value="ECO:0007669"/>
    <property type="project" value="UniProtKB-ARBA"/>
</dbReference>
<gene>
    <name evidence="11" type="ORF">QS748_06805</name>
</gene>
<keyword evidence="3 7" id="KW-0694">RNA-binding</keyword>
<dbReference type="InterPro" id="IPR006145">
    <property type="entry name" value="PsdUridine_synth_RsuA/RluA"/>
</dbReference>
<dbReference type="PROSITE" id="PS50889">
    <property type="entry name" value="S4"/>
    <property type="match status" value="1"/>
</dbReference>
<dbReference type="GO" id="GO:0160139">
    <property type="term" value="F:23S rRNA pseudouridine(2605) synthase activity"/>
    <property type="evidence" value="ECO:0007669"/>
    <property type="project" value="UniProtKB-EC"/>
</dbReference>
<dbReference type="CDD" id="cd00165">
    <property type="entry name" value="S4"/>
    <property type="match status" value="1"/>
</dbReference>
<dbReference type="FunFam" id="3.30.70.580:FF:000009">
    <property type="entry name" value="Pseudouridine synthase"/>
    <property type="match status" value="1"/>
</dbReference>
<dbReference type="InterPro" id="IPR020103">
    <property type="entry name" value="PsdUridine_synth_cat_dom_sf"/>
</dbReference>
<proteinExistence type="inferred from homology"/>
<dbReference type="FunFam" id="3.10.290.10:FF:000003">
    <property type="entry name" value="Pseudouridine synthase"/>
    <property type="match status" value="1"/>
</dbReference>
<evidence type="ECO:0000256" key="6">
    <source>
        <dbReference type="ARBA" id="ARBA00037383"/>
    </source>
</evidence>
<evidence type="ECO:0000256" key="1">
    <source>
        <dbReference type="ARBA" id="ARBA00008348"/>
    </source>
</evidence>
<accession>A0AA90SST9</accession>
<dbReference type="Proteomes" id="UP001178148">
    <property type="component" value="Unassembled WGS sequence"/>
</dbReference>
<evidence type="ECO:0000256" key="7">
    <source>
        <dbReference type="PROSITE-ProRule" id="PRU00182"/>
    </source>
</evidence>
<dbReference type="InterPro" id="IPR042092">
    <property type="entry name" value="PsdUridine_s_RsuA/RluB/E/F_cat"/>
</dbReference>
<reference evidence="11 12" key="1">
    <citation type="journal article" date="2023" name="bioRxiv">
        <title>An intranuclear bacterial parasite of deep-sea mussels expresses apoptosis inhibitors acquired from its host.</title>
        <authorList>
            <person name="Gonzalez Porras M.A."/>
            <person name="Assie A."/>
            <person name="Tietjen M."/>
            <person name="Violette M."/>
            <person name="Kleiner M."/>
            <person name="Gruber-Vodicka H."/>
            <person name="Dubilier N."/>
            <person name="Leisch N."/>
        </authorList>
    </citation>
    <scope>NUCLEOTIDE SEQUENCE [LARGE SCALE GENOMIC DNA]</scope>
    <source>
        <strain evidence="11">IAP13</strain>
    </source>
</reference>
<evidence type="ECO:0000256" key="3">
    <source>
        <dbReference type="ARBA" id="ARBA00022884"/>
    </source>
</evidence>
<dbReference type="NCBIfam" id="TIGR00093">
    <property type="entry name" value="pseudouridine synthase"/>
    <property type="match status" value="1"/>
</dbReference>
<evidence type="ECO:0000256" key="4">
    <source>
        <dbReference type="ARBA" id="ARBA00023235"/>
    </source>
</evidence>
<evidence type="ECO:0000313" key="11">
    <source>
        <dbReference type="EMBL" id="MDP0588900.1"/>
    </source>
</evidence>
<dbReference type="CDD" id="cd02556">
    <property type="entry name" value="PseudoU_synth_RluB"/>
    <property type="match status" value="1"/>
</dbReference>
<keyword evidence="4 8" id="KW-0413">Isomerase</keyword>
<dbReference type="PANTHER" id="PTHR47683:SF3">
    <property type="entry name" value="RIBOSOMAL LARGE SUBUNIT PSEUDOURIDINE SYNTHASE B"/>
    <property type="match status" value="1"/>
</dbReference>
<dbReference type="SMART" id="SM00363">
    <property type="entry name" value="S4"/>
    <property type="match status" value="1"/>
</dbReference>
<comment type="catalytic activity">
    <reaction evidence="5">
        <text>uridine(2605) in 23S rRNA = pseudouridine(2605) in 23S rRNA</text>
        <dbReference type="Rhea" id="RHEA:42520"/>
        <dbReference type="Rhea" id="RHEA-COMP:10095"/>
        <dbReference type="Rhea" id="RHEA-COMP:10096"/>
        <dbReference type="ChEBI" id="CHEBI:65314"/>
        <dbReference type="ChEBI" id="CHEBI:65315"/>
        <dbReference type="EC" id="5.4.99.22"/>
    </reaction>
</comment>
<dbReference type="InterPro" id="IPR000748">
    <property type="entry name" value="PsdUridine_synth_RsuA/RluB/E/F"/>
</dbReference>
<dbReference type="GO" id="GO:0000455">
    <property type="term" value="P:enzyme-directed rRNA pseudouridine synthesis"/>
    <property type="evidence" value="ECO:0007669"/>
    <property type="project" value="UniProtKB-ARBA"/>
</dbReference>
<evidence type="ECO:0000256" key="5">
    <source>
        <dbReference type="ARBA" id="ARBA00036944"/>
    </source>
</evidence>
<evidence type="ECO:0000256" key="8">
    <source>
        <dbReference type="RuleBase" id="RU003887"/>
    </source>
</evidence>
<dbReference type="Pfam" id="PF00849">
    <property type="entry name" value="PseudoU_synth_2"/>
    <property type="match status" value="1"/>
</dbReference>
<dbReference type="NCBIfam" id="NF007976">
    <property type="entry name" value="PRK10700.1"/>
    <property type="match status" value="1"/>
</dbReference>
<dbReference type="PROSITE" id="PS01149">
    <property type="entry name" value="PSI_RSU"/>
    <property type="match status" value="1"/>
</dbReference>
<dbReference type="FunFam" id="3.30.70.1560:FF:000001">
    <property type="entry name" value="Pseudouridine synthase"/>
    <property type="match status" value="1"/>
</dbReference>
<feature type="region of interest" description="Disordered" evidence="9">
    <location>
        <begin position="286"/>
        <end position="308"/>
    </location>
</feature>
<dbReference type="SUPFAM" id="SSF55174">
    <property type="entry name" value="Alpha-L RNA-binding motif"/>
    <property type="match status" value="1"/>
</dbReference>
<sequence length="308" mass="34899">MNIETAAPIKSSDANPSGEKLQKILAGVGIGSRREMERWITEGRVSINGKKASIGDRAQRRDSISVDGRPVKRDAYNSNNRRVIAYNKPEGEICSRSDSEGRPSIFDKLPHLKGERWIAIGRLDLNTSGLLLLTTDGELANRLMHPSNTIEREYAVRVMGNILPQHIKKLYDGVELDDGPARFTDIVSSGGAGINRWFHVCLAEGRNREVRRLWESQGLTVSRLKRVRFGSTIMPDGLRVGRWKELEKKQVDLLSAQVDLEPVKTYAKKKYELVDKQVSHLKHPRKKSVHNRVNSNRPNKIRRIRSKV</sequence>
<dbReference type="EMBL" id="JASXSV010000008">
    <property type="protein sequence ID" value="MDP0588900.1"/>
    <property type="molecule type" value="Genomic_DNA"/>
</dbReference>
<dbReference type="InterPro" id="IPR002942">
    <property type="entry name" value="S4_RNA-bd"/>
</dbReference>
<dbReference type="Gene3D" id="3.30.70.1560">
    <property type="entry name" value="Alpha-L RNA-binding motif"/>
    <property type="match status" value="1"/>
</dbReference>
<evidence type="ECO:0000259" key="10">
    <source>
        <dbReference type="SMART" id="SM00363"/>
    </source>
</evidence>
<keyword evidence="12" id="KW-1185">Reference proteome</keyword>
<dbReference type="Gene3D" id="3.10.290.10">
    <property type="entry name" value="RNA-binding S4 domain"/>
    <property type="match status" value="1"/>
</dbReference>
<dbReference type="PANTHER" id="PTHR47683">
    <property type="entry name" value="PSEUDOURIDINE SYNTHASE FAMILY PROTEIN-RELATED"/>
    <property type="match status" value="1"/>
</dbReference>
<evidence type="ECO:0000256" key="9">
    <source>
        <dbReference type="SAM" id="MobiDB-lite"/>
    </source>
</evidence>
<dbReference type="Pfam" id="PF01479">
    <property type="entry name" value="S4"/>
    <property type="match status" value="1"/>
</dbReference>
<dbReference type="InterPro" id="IPR020094">
    <property type="entry name" value="TruA/RsuA/RluB/E/F_N"/>
</dbReference>
<comment type="function">
    <text evidence="6">Responsible for synthesis of pseudouridine from uracil-2605 in 23S ribosomal RNA.</text>
</comment>
<dbReference type="SUPFAM" id="SSF55120">
    <property type="entry name" value="Pseudouridine synthase"/>
    <property type="match status" value="1"/>
</dbReference>
<feature type="compositionally biased region" description="Basic residues" evidence="9">
    <location>
        <begin position="299"/>
        <end position="308"/>
    </location>
</feature>
<keyword evidence="2" id="KW-0698">rRNA processing</keyword>
<organism evidence="11 12">
    <name type="scientific">Candidatus Endonucleibacter bathymodioli</name>
    <dbReference type="NCBI Taxonomy" id="539814"/>
    <lineage>
        <taxon>Bacteria</taxon>
        <taxon>Pseudomonadati</taxon>
        <taxon>Pseudomonadota</taxon>
        <taxon>Gammaproteobacteria</taxon>
        <taxon>Oceanospirillales</taxon>
        <taxon>Endozoicomonadaceae</taxon>
        <taxon>Candidatus Endonucleibacter</taxon>
    </lineage>
</organism>
<comment type="caution">
    <text evidence="11">The sequence shown here is derived from an EMBL/GenBank/DDBJ whole genome shotgun (WGS) entry which is preliminary data.</text>
</comment>
<comment type="similarity">
    <text evidence="1 8">Belongs to the pseudouridine synthase RsuA family.</text>
</comment>
<dbReference type="EC" id="5.4.99.-" evidence="8"/>
<dbReference type="InterPro" id="IPR050343">
    <property type="entry name" value="RsuA_PseudoU_synthase"/>
</dbReference>
<evidence type="ECO:0000313" key="12">
    <source>
        <dbReference type="Proteomes" id="UP001178148"/>
    </source>
</evidence>
<name>A0AA90SST9_9GAMM</name>
<protein>
    <recommendedName>
        <fullName evidence="8">Pseudouridine synthase</fullName>
        <ecNumber evidence="8">5.4.99.-</ecNumber>
    </recommendedName>
</protein>
<dbReference type="GO" id="GO:0003723">
    <property type="term" value="F:RNA binding"/>
    <property type="evidence" value="ECO:0007669"/>
    <property type="project" value="UniProtKB-KW"/>
</dbReference>
<feature type="domain" description="RNA-binding S4" evidence="10">
    <location>
        <begin position="19"/>
        <end position="77"/>
    </location>
</feature>
<dbReference type="InterPro" id="IPR018496">
    <property type="entry name" value="PsdUridine_synth_RsuA/RluB_CS"/>
</dbReference>
<dbReference type="AlphaFoldDB" id="A0AA90SST9"/>
<dbReference type="Gene3D" id="3.30.70.580">
    <property type="entry name" value="Pseudouridine synthase I, catalytic domain, N-terminal subdomain"/>
    <property type="match status" value="1"/>
</dbReference>
<dbReference type="InterPro" id="IPR036986">
    <property type="entry name" value="S4_RNA-bd_sf"/>
</dbReference>